<dbReference type="EMBL" id="CP059488">
    <property type="protein sequence ID" value="QQD73660.1"/>
    <property type="molecule type" value="Genomic_DNA"/>
</dbReference>
<dbReference type="Proteomes" id="UP000595420">
    <property type="component" value="Chromosome"/>
</dbReference>
<sequence length="395" mass="42563">MPQDERLSGGITMTRSLYQLIWFIVASVLSMMVVPASAQDVALMTAAQSIHELELVREALAKHLQSSPARKSLPKVREDINKLINALRGEPNKYSHQTLAILNSKERTLVLRAYAVAQRTESYLHASDGCIGSEGSAMAAVLLSSVQQLTDVSSGGGVSSNPAVIYAIETTNHRHPLFVIRQGGVLRAITLTGVNLTDPQCANPAVEVTNAQGNVLGTQPRIEAATPTRIMLRWPDLARLVPGSYVLHVTPRRNHFLFGCSLQAHGQAVGFFRVIPAPQITVSYLLSAVCQKTDEVNSKVQTKVHSSGILAPMGASLDFSSKSIHLQACVNPVTYSLLAKANYGDGIGKSVGPISQPANANITLGFPGNLSVTWNPSSQRLFSHLSQNRCMKSIR</sequence>
<proteinExistence type="predicted"/>
<evidence type="ECO:0000313" key="2">
    <source>
        <dbReference type="Proteomes" id="UP000595420"/>
    </source>
</evidence>
<dbReference type="AlphaFoldDB" id="A0A7T5BII9"/>
<organism evidence="1 2">
    <name type="scientific">Acidithiobacillus ferrivorans</name>
    <dbReference type="NCBI Taxonomy" id="160808"/>
    <lineage>
        <taxon>Bacteria</taxon>
        <taxon>Pseudomonadati</taxon>
        <taxon>Pseudomonadota</taxon>
        <taxon>Acidithiobacillia</taxon>
        <taxon>Acidithiobacillales</taxon>
        <taxon>Acidithiobacillaceae</taxon>
        <taxon>Acidithiobacillus</taxon>
    </lineage>
</organism>
<protein>
    <submittedName>
        <fullName evidence="1">Uncharacterized protein</fullName>
    </submittedName>
</protein>
<accession>A0A7T5BII9</accession>
<gene>
    <name evidence="1" type="ORF">H2515_05245</name>
</gene>
<evidence type="ECO:0000313" key="1">
    <source>
        <dbReference type="EMBL" id="QQD73660.1"/>
    </source>
</evidence>
<reference evidence="1 2" key="1">
    <citation type="submission" date="2020-07" db="EMBL/GenBank/DDBJ databases">
        <title>Complete genome sequence analysis of Acidithiobacillus ferrivorans XJFY6S-08 reveals extreme environmental adaptation to alpine acid mine drainage.</title>
        <authorList>
            <person name="Yan L."/>
            <person name="Ni Y."/>
        </authorList>
    </citation>
    <scope>NUCLEOTIDE SEQUENCE [LARGE SCALE GENOMIC DNA]</scope>
    <source>
        <strain evidence="1 2">XJFY6S-08</strain>
    </source>
</reference>
<name>A0A7T5BII9_9PROT</name>